<evidence type="ECO:0000313" key="9">
    <source>
        <dbReference type="Proteomes" id="UP000199039"/>
    </source>
</evidence>
<dbReference type="AlphaFoldDB" id="A0A1G6MRJ5"/>
<gene>
    <name evidence="8" type="ORF">SAMN05216410_1950</name>
</gene>
<evidence type="ECO:0000256" key="2">
    <source>
        <dbReference type="ARBA" id="ARBA00022475"/>
    </source>
</evidence>
<evidence type="ECO:0000256" key="6">
    <source>
        <dbReference type="SAM" id="Phobius"/>
    </source>
</evidence>
<dbReference type="PANTHER" id="PTHR35007:SF2">
    <property type="entry name" value="PILUS ASSEMBLE PROTEIN"/>
    <property type="match status" value="1"/>
</dbReference>
<comment type="subcellular location">
    <subcellularLocation>
        <location evidence="1">Cell membrane</location>
        <topology evidence="1">Multi-pass membrane protein</topology>
    </subcellularLocation>
</comment>
<dbReference type="InterPro" id="IPR018076">
    <property type="entry name" value="T2SS_GspF_dom"/>
</dbReference>
<dbReference type="GO" id="GO:0005886">
    <property type="term" value="C:plasma membrane"/>
    <property type="evidence" value="ECO:0007669"/>
    <property type="project" value="UniProtKB-SubCell"/>
</dbReference>
<keyword evidence="5 6" id="KW-0472">Membrane</keyword>
<evidence type="ECO:0000256" key="1">
    <source>
        <dbReference type="ARBA" id="ARBA00004651"/>
    </source>
</evidence>
<proteinExistence type="predicted"/>
<dbReference type="PANTHER" id="PTHR35007">
    <property type="entry name" value="INTEGRAL MEMBRANE PROTEIN-RELATED"/>
    <property type="match status" value="1"/>
</dbReference>
<feature type="transmembrane region" description="Helical" evidence="6">
    <location>
        <begin position="61"/>
        <end position="94"/>
    </location>
</feature>
<dbReference type="OrthoDB" id="3217742at2"/>
<reference evidence="8 9" key="1">
    <citation type="submission" date="2016-09" db="EMBL/GenBank/DDBJ databases">
        <authorList>
            <person name="Capua I."/>
            <person name="De Benedictis P."/>
            <person name="Joannis T."/>
            <person name="Lombin L.H."/>
            <person name="Cattoli G."/>
        </authorList>
    </citation>
    <scope>NUCLEOTIDE SEQUENCE [LARGE SCALE GENOMIC DNA]</scope>
    <source>
        <strain evidence="8 9">ISLP-3</strain>
    </source>
</reference>
<feature type="transmembrane region" description="Helical" evidence="6">
    <location>
        <begin position="219"/>
        <end position="241"/>
    </location>
</feature>
<keyword evidence="9" id="KW-1185">Reference proteome</keyword>
<keyword evidence="3 6" id="KW-0812">Transmembrane</keyword>
<dbReference type="EMBL" id="FMYH01000003">
    <property type="protein sequence ID" value="SDC58183.1"/>
    <property type="molecule type" value="Genomic_DNA"/>
</dbReference>
<feature type="transmembrane region" description="Helical" evidence="6">
    <location>
        <begin position="253"/>
        <end position="273"/>
    </location>
</feature>
<feature type="domain" description="Type II secretion system protein GspF" evidence="7">
    <location>
        <begin position="115"/>
        <end position="239"/>
    </location>
</feature>
<dbReference type="RefSeq" id="WP_093182805.1">
    <property type="nucleotide sequence ID" value="NZ_FMYH01000003.1"/>
</dbReference>
<dbReference type="STRING" id="1814289.SAMN05216410_1950"/>
<dbReference type="Proteomes" id="UP000199039">
    <property type="component" value="Unassembled WGS sequence"/>
</dbReference>
<organism evidence="8 9">
    <name type="scientific">Sanguibacter gelidistatuariae</name>
    <dbReference type="NCBI Taxonomy" id="1814289"/>
    <lineage>
        <taxon>Bacteria</taxon>
        <taxon>Bacillati</taxon>
        <taxon>Actinomycetota</taxon>
        <taxon>Actinomycetes</taxon>
        <taxon>Micrococcales</taxon>
        <taxon>Sanguibacteraceae</taxon>
        <taxon>Sanguibacter</taxon>
    </lineage>
</organism>
<keyword evidence="2" id="KW-1003">Cell membrane</keyword>
<dbReference type="Pfam" id="PF00482">
    <property type="entry name" value="T2SSF"/>
    <property type="match status" value="1"/>
</dbReference>
<sequence>MGVVCGLLLGAGVLCVWLSCWSGPARAARSQARWALQLQDLLVHSGAASVTPRGFVGASAAVAAVALVVTWALTASGPIAMAFALIAGLGPMALVKSRSRRRRIELRELWPEVVDHLGSGVRAGLSLPEAVAQIGERGPIQLREPFRAFARDYRSSGRFEESLLTLKARLADPAADRVIEALRITRDVGGTDLGRLLRTLSAFLREDLRTRGELEARQSWTVAGARTAAAGPWVVLAFLATRPEAAAAYNSPLGAGVLVGGAACSIAAYQLMVRIGRLPQDIRVLR</sequence>
<protein>
    <submittedName>
        <fullName evidence="8">Tight adherence protein B</fullName>
    </submittedName>
</protein>
<evidence type="ECO:0000313" key="8">
    <source>
        <dbReference type="EMBL" id="SDC58183.1"/>
    </source>
</evidence>
<evidence type="ECO:0000256" key="5">
    <source>
        <dbReference type="ARBA" id="ARBA00023136"/>
    </source>
</evidence>
<keyword evidence="4 6" id="KW-1133">Transmembrane helix</keyword>
<name>A0A1G6MRJ5_9MICO</name>
<accession>A0A1G6MRJ5</accession>
<evidence type="ECO:0000259" key="7">
    <source>
        <dbReference type="Pfam" id="PF00482"/>
    </source>
</evidence>
<evidence type="ECO:0000256" key="4">
    <source>
        <dbReference type="ARBA" id="ARBA00022989"/>
    </source>
</evidence>
<evidence type="ECO:0000256" key="3">
    <source>
        <dbReference type="ARBA" id="ARBA00022692"/>
    </source>
</evidence>